<dbReference type="InterPro" id="IPR050204">
    <property type="entry name" value="AraC_XylS_family_regulators"/>
</dbReference>
<dbReference type="Proteomes" id="UP000618591">
    <property type="component" value="Unassembled WGS sequence"/>
</dbReference>
<dbReference type="PRINTS" id="PR00032">
    <property type="entry name" value="HTHARAC"/>
</dbReference>
<dbReference type="PANTHER" id="PTHR46796:SF6">
    <property type="entry name" value="ARAC SUBFAMILY"/>
    <property type="match status" value="1"/>
</dbReference>
<keyword evidence="2" id="KW-0238">DNA-binding</keyword>
<dbReference type="EMBL" id="BMDW01000005">
    <property type="protein sequence ID" value="GGA42759.1"/>
    <property type="molecule type" value="Genomic_DNA"/>
</dbReference>
<accession>A0ABQ1GFH1</accession>
<keyword evidence="3" id="KW-0804">Transcription</keyword>
<evidence type="ECO:0000256" key="1">
    <source>
        <dbReference type="ARBA" id="ARBA00023015"/>
    </source>
</evidence>
<gene>
    <name evidence="5" type="ORF">GCM10011395_11340</name>
</gene>
<evidence type="ECO:0000313" key="5">
    <source>
        <dbReference type="EMBL" id="GGA42759.1"/>
    </source>
</evidence>
<dbReference type="InterPro" id="IPR018060">
    <property type="entry name" value="HTH_AraC"/>
</dbReference>
<protein>
    <recommendedName>
        <fullName evidence="4">HTH araC/xylS-type domain-containing protein</fullName>
    </recommendedName>
</protein>
<comment type="caution">
    <text evidence="5">The sequence shown here is derived from an EMBL/GenBank/DDBJ whole genome shotgun (WGS) entry which is preliminary data.</text>
</comment>
<dbReference type="SUPFAM" id="SSF46689">
    <property type="entry name" value="Homeodomain-like"/>
    <property type="match status" value="2"/>
</dbReference>
<evidence type="ECO:0000313" key="6">
    <source>
        <dbReference type="Proteomes" id="UP000618591"/>
    </source>
</evidence>
<dbReference type="SMART" id="SM00342">
    <property type="entry name" value="HTH_ARAC"/>
    <property type="match status" value="1"/>
</dbReference>
<dbReference type="InterPro" id="IPR018062">
    <property type="entry name" value="HTH_AraC-typ_CS"/>
</dbReference>
<feature type="domain" description="HTH araC/xylS-type" evidence="4">
    <location>
        <begin position="193"/>
        <end position="291"/>
    </location>
</feature>
<dbReference type="PANTHER" id="PTHR46796">
    <property type="entry name" value="HTH-TYPE TRANSCRIPTIONAL ACTIVATOR RHAS-RELATED"/>
    <property type="match status" value="1"/>
</dbReference>
<organism evidence="5 6">
    <name type="scientific">Sphingomonas psychrolutea</name>
    <dbReference type="NCBI Taxonomy" id="1259676"/>
    <lineage>
        <taxon>Bacteria</taxon>
        <taxon>Pseudomonadati</taxon>
        <taxon>Pseudomonadota</taxon>
        <taxon>Alphaproteobacteria</taxon>
        <taxon>Sphingomonadales</taxon>
        <taxon>Sphingomonadaceae</taxon>
        <taxon>Sphingomonas</taxon>
    </lineage>
</organism>
<name>A0ABQ1GFH1_9SPHN</name>
<evidence type="ECO:0000259" key="4">
    <source>
        <dbReference type="PROSITE" id="PS01124"/>
    </source>
</evidence>
<dbReference type="Gene3D" id="1.10.10.60">
    <property type="entry name" value="Homeodomain-like"/>
    <property type="match status" value="2"/>
</dbReference>
<dbReference type="InterPro" id="IPR009057">
    <property type="entry name" value="Homeodomain-like_sf"/>
</dbReference>
<keyword evidence="1" id="KW-0805">Transcription regulation</keyword>
<dbReference type="PROSITE" id="PS01124">
    <property type="entry name" value="HTH_ARAC_FAMILY_2"/>
    <property type="match status" value="1"/>
</dbReference>
<evidence type="ECO:0000256" key="2">
    <source>
        <dbReference type="ARBA" id="ARBA00023125"/>
    </source>
</evidence>
<dbReference type="PROSITE" id="PS00041">
    <property type="entry name" value="HTH_ARAC_FAMILY_1"/>
    <property type="match status" value="1"/>
</dbReference>
<dbReference type="Pfam" id="PF12833">
    <property type="entry name" value="HTH_18"/>
    <property type="match status" value="1"/>
</dbReference>
<reference evidence="6" key="1">
    <citation type="journal article" date="2019" name="Int. J. Syst. Evol. Microbiol.">
        <title>The Global Catalogue of Microorganisms (GCM) 10K type strain sequencing project: providing services to taxonomists for standard genome sequencing and annotation.</title>
        <authorList>
            <consortium name="The Broad Institute Genomics Platform"/>
            <consortium name="The Broad Institute Genome Sequencing Center for Infectious Disease"/>
            <person name="Wu L."/>
            <person name="Ma J."/>
        </authorList>
    </citation>
    <scope>NUCLEOTIDE SEQUENCE [LARGE SCALE GENOMIC DNA]</scope>
    <source>
        <strain evidence="6">CGMCC 1.10106</strain>
    </source>
</reference>
<dbReference type="InterPro" id="IPR020449">
    <property type="entry name" value="Tscrpt_reg_AraC-type_HTH"/>
</dbReference>
<sequence>MFRGSTGTNAYDRINYSAEPIGEVVSRSDSPLGIVRHLGVRSEGIATANHAATLGTLLLNLTTGGAVSGDVGGYRIHQPLQRGFVAFVPRDVNFEIEYPAANSALLLFIPRDFVTRMCAELEVTDLPLLLAARNERLAQLITMVEGEVRAPGFASDLMVDGLMRAIASILARREGTPDECDLQRIHLTLPKLDRVRGYVEARLDSDISLSDMASVAGLSPFHFSRVFKLATGETPYHFLSTRRLMRARCLLQEGKMPLAELALACGFASQSHFTAAFTKAMGVSPGRYRKHLKA</sequence>
<evidence type="ECO:0000256" key="3">
    <source>
        <dbReference type="ARBA" id="ARBA00023163"/>
    </source>
</evidence>
<keyword evidence="6" id="KW-1185">Reference proteome</keyword>
<proteinExistence type="predicted"/>